<keyword evidence="4 5" id="KW-0472">Membrane</keyword>
<feature type="transmembrane region" description="Helical" evidence="5">
    <location>
        <begin position="268"/>
        <end position="285"/>
    </location>
</feature>
<feature type="transmembrane region" description="Helical" evidence="5">
    <location>
        <begin position="182"/>
        <end position="201"/>
    </location>
</feature>
<dbReference type="PANTHER" id="PTHR10283">
    <property type="entry name" value="SOLUTE CARRIER FAMILY 13 MEMBER"/>
    <property type="match status" value="1"/>
</dbReference>
<protein>
    <submittedName>
        <fullName evidence="6">Di/tricarboxylate transporter</fullName>
    </submittedName>
</protein>
<reference evidence="6 7" key="1">
    <citation type="submission" date="2018-07" db="EMBL/GenBank/DDBJ databases">
        <title>Genomic Encyclopedia of Type Strains, Phase III (KMG-III): the genomes of soil and plant-associated and newly described type strains.</title>
        <authorList>
            <person name="Whitman W."/>
        </authorList>
    </citation>
    <scope>NUCLEOTIDE SEQUENCE [LARGE SCALE GENOMIC DNA]</scope>
    <source>
        <strain evidence="6 7">CECT 7731</strain>
    </source>
</reference>
<dbReference type="Proteomes" id="UP000253506">
    <property type="component" value="Unassembled WGS sequence"/>
</dbReference>
<feature type="transmembrane region" description="Helical" evidence="5">
    <location>
        <begin position="47"/>
        <end position="67"/>
    </location>
</feature>
<comment type="subcellular location">
    <subcellularLocation>
        <location evidence="1">Membrane</location>
        <topology evidence="1">Multi-pass membrane protein</topology>
    </subcellularLocation>
</comment>
<evidence type="ECO:0000256" key="2">
    <source>
        <dbReference type="ARBA" id="ARBA00022692"/>
    </source>
</evidence>
<evidence type="ECO:0000256" key="4">
    <source>
        <dbReference type="ARBA" id="ARBA00023136"/>
    </source>
</evidence>
<accession>A0A369A560</accession>
<dbReference type="OrthoDB" id="5460483at2"/>
<dbReference type="EMBL" id="QPJQ01000012">
    <property type="protein sequence ID" value="RCX03486.1"/>
    <property type="molecule type" value="Genomic_DNA"/>
</dbReference>
<dbReference type="GO" id="GO:0005886">
    <property type="term" value="C:plasma membrane"/>
    <property type="evidence" value="ECO:0007669"/>
    <property type="project" value="TreeGrafter"/>
</dbReference>
<feature type="transmembrane region" description="Helical" evidence="5">
    <location>
        <begin position="20"/>
        <end position="40"/>
    </location>
</feature>
<feature type="transmembrane region" description="Helical" evidence="5">
    <location>
        <begin position="121"/>
        <end position="146"/>
    </location>
</feature>
<feature type="transmembrane region" description="Helical" evidence="5">
    <location>
        <begin position="221"/>
        <end position="247"/>
    </location>
</feature>
<feature type="transmembrane region" description="Helical" evidence="5">
    <location>
        <begin position="445"/>
        <end position="467"/>
    </location>
</feature>
<organism evidence="6 7">
    <name type="scientific">Marinomonas foliarum</name>
    <dbReference type="NCBI Taxonomy" id="491950"/>
    <lineage>
        <taxon>Bacteria</taxon>
        <taxon>Pseudomonadati</taxon>
        <taxon>Pseudomonadota</taxon>
        <taxon>Gammaproteobacteria</taxon>
        <taxon>Oceanospirillales</taxon>
        <taxon>Oceanospirillaceae</taxon>
        <taxon>Marinomonas</taxon>
    </lineage>
</organism>
<feature type="transmembrane region" description="Helical" evidence="5">
    <location>
        <begin position="291"/>
        <end position="311"/>
    </location>
</feature>
<comment type="caution">
    <text evidence="6">The sequence shown here is derived from an EMBL/GenBank/DDBJ whole genome shotgun (WGS) entry which is preliminary data.</text>
</comment>
<dbReference type="InterPro" id="IPR001898">
    <property type="entry name" value="SLC13A/DASS"/>
</dbReference>
<dbReference type="Pfam" id="PF00939">
    <property type="entry name" value="Na_sulph_symp"/>
    <property type="match status" value="1"/>
</dbReference>
<name>A0A369A560_9GAMM</name>
<evidence type="ECO:0000256" key="1">
    <source>
        <dbReference type="ARBA" id="ARBA00004141"/>
    </source>
</evidence>
<sequence>MHNKNNASAIARQSPSKPNWQLYLVFALTIAVGALCYPFLTLNQTLVAALLFICIAFWATSLIPAYLPALGLFAVSTSAGLAPNQVVFAGFTSSTFWLLFSGMVFGAAINHTGLNVRATRVLMVILGNSYQGTIIKIALFGMGLAFLIPSGVGRVVLIIPIIAYLANHFGYDENSNGRKGMLLAAAFGTFSPAFSILPANAPNMLLSGMVEALYNTPFSYWDYLLLHFPVLGFGKLIITVSVILWLFPDRDPNPAIQTSIEKTTISTVEKRLLLILCVCFAFWFTDSIHHISAGWVGLVAATICLWPKLGVTSKHCLDKDLQYGTLFFTAGVIGLGAIIAYSGLGDVLVNYLTTLVHFSPDSPLTNLSLLTFISTCVAVVMNLSGVPAIMTPMASHLSDITGLSTNTVLMTQVLAFSNVLLPYQAPPLITAIALGNLSISAVTKVCLATFVLTSLVLLPLNFLWWHILGMF</sequence>
<evidence type="ECO:0000256" key="5">
    <source>
        <dbReference type="SAM" id="Phobius"/>
    </source>
</evidence>
<dbReference type="RefSeq" id="WP_114411868.1">
    <property type="nucleotide sequence ID" value="NZ_QPJQ01000012.1"/>
</dbReference>
<keyword evidence="2 5" id="KW-0812">Transmembrane</keyword>
<feature type="transmembrane region" description="Helical" evidence="5">
    <location>
        <begin position="152"/>
        <end position="170"/>
    </location>
</feature>
<keyword evidence="3 5" id="KW-1133">Transmembrane helix</keyword>
<gene>
    <name evidence="6" type="ORF">DFP77_11224</name>
</gene>
<evidence type="ECO:0000313" key="6">
    <source>
        <dbReference type="EMBL" id="RCX03486.1"/>
    </source>
</evidence>
<dbReference type="PANTHER" id="PTHR10283:SF92">
    <property type="entry name" value="LOW-AFFINITY PHOSPHATE TRANSPORTER PHO91"/>
    <property type="match status" value="1"/>
</dbReference>
<dbReference type="GO" id="GO:0005315">
    <property type="term" value="F:phosphate transmembrane transporter activity"/>
    <property type="evidence" value="ECO:0007669"/>
    <property type="project" value="TreeGrafter"/>
</dbReference>
<proteinExistence type="predicted"/>
<dbReference type="AlphaFoldDB" id="A0A369A560"/>
<feature type="transmembrane region" description="Helical" evidence="5">
    <location>
        <begin position="87"/>
        <end position="109"/>
    </location>
</feature>
<feature type="transmembrane region" description="Helical" evidence="5">
    <location>
        <begin position="364"/>
        <end position="383"/>
    </location>
</feature>
<evidence type="ECO:0000256" key="3">
    <source>
        <dbReference type="ARBA" id="ARBA00022989"/>
    </source>
</evidence>
<feature type="transmembrane region" description="Helical" evidence="5">
    <location>
        <begin position="323"/>
        <end position="344"/>
    </location>
</feature>
<evidence type="ECO:0000313" key="7">
    <source>
        <dbReference type="Proteomes" id="UP000253506"/>
    </source>
</evidence>